<keyword evidence="2" id="KW-1185">Reference proteome</keyword>
<proteinExistence type="predicted"/>
<name>A0AAD9IN35_PROWI</name>
<accession>A0AAD9IN35</accession>
<organism evidence="1 2">
    <name type="scientific">Prototheca wickerhamii</name>
    <dbReference type="NCBI Taxonomy" id="3111"/>
    <lineage>
        <taxon>Eukaryota</taxon>
        <taxon>Viridiplantae</taxon>
        <taxon>Chlorophyta</taxon>
        <taxon>core chlorophytes</taxon>
        <taxon>Trebouxiophyceae</taxon>
        <taxon>Chlorellales</taxon>
        <taxon>Chlorellaceae</taxon>
        <taxon>Prototheca</taxon>
    </lineage>
</organism>
<reference evidence="1" key="1">
    <citation type="submission" date="2021-01" db="EMBL/GenBank/DDBJ databases">
        <authorList>
            <person name="Eckstrom K.M.E."/>
        </authorList>
    </citation>
    <scope>NUCLEOTIDE SEQUENCE</scope>
    <source>
        <strain evidence="1">UVCC 0001</strain>
    </source>
</reference>
<dbReference type="Proteomes" id="UP001255856">
    <property type="component" value="Unassembled WGS sequence"/>
</dbReference>
<evidence type="ECO:0000313" key="2">
    <source>
        <dbReference type="Proteomes" id="UP001255856"/>
    </source>
</evidence>
<comment type="caution">
    <text evidence="1">The sequence shown here is derived from an EMBL/GenBank/DDBJ whole genome shotgun (WGS) entry which is preliminary data.</text>
</comment>
<sequence>MVHGEESVEANPSSTLNRALAVAELGAVSNVYCPISVPRAGGPAAVASKWLVWRGRFPPAASDERDRLAARHAWLEEAAFGAENVAQALTCVCEPRLGDLGPGQRLATRLWTGPELRGEVRGAQRLVSGALRTPLGTEAVRNAAPDVLSKLEEMELAYAQLDDRGWPCQQRRGR</sequence>
<evidence type="ECO:0000313" key="1">
    <source>
        <dbReference type="EMBL" id="KAK2079820.1"/>
    </source>
</evidence>
<dbReference type="AlphaFoldDB" id="A0AAD9IN35"/>
<gene>
    <name evidence="1" type="ORF">QBZ16_002215</name>
</gene>
<protein>
    <submittedName>
        <fullName evidence="1">Uncharacterized protein</fullName>
    </submittedName>
</protein>
<dbReference type="EMBL" id="JASFZW010000002">
    <property type="protein sequence ID" value="KAK2079820.1"/>
    <property type="molecule type" value="Genomic_DNA"/>
</dbReference>